<dbReference type="InterPro" id="IPR004538">
    <property type="entry name" value="Hemolysin_A/TlyA"/>
</dbReference>
<dbReference type="Gene3D" id="3.10.290.10">
    <property type="entry name" value="RNA-binding S4 domain"/>
    <property type="match status" value="1"/>
</dbReference>
<dbReference type="RefSeq" id="WP_234661538.1">
    <property type="nucleotide sequence ID" value="NZ_AP027734.1"/>
</dbReference>
<feature type="domain" description="RNA-binding S4" evidence="5">
    <location>
        <begin position="4"/>
        <end position="68"/>
    </location>
</feature>
<evidence type="ECO:0000256" key="1">
    <source>
        <dbReference type="ARBA" id="ARBA00022884"/>
    </source>
</evidence>
<evidence type="ECO:0000256" key="3">
    <source>
        <dbReference type="PROSITE-ProRule" id="PRU00182"/>
    </source>
</evidence>
<dbReference type="Pfam" id="PF01728">
    <property type="entry name" value="FtsJ"/>
    <property type="match status" value="1"/>
</dbReference>
<dbReference type="Proteomes" id="UP001321477">
    <property type="component" value="Chromosome"/>
</dbReference>
<dbReference type="EMBL" id="AP027734">
    <property type="protein sequence ID" value="BDZ53382.1"/>
    <property type="molecule type" value="Genomic_DNA"/>
</dbReference>
<dbReference type="SUPFAM" id="SSF55174">
    <property type="entry name" value="Alpha-L RNA-binding motif"/>
    <property type="match status" value="1"/>
</dbReference>
<dbReference type="PIRSF" id="PIRSF005578">
    <property type="entry name" value="TlyA"/>
    <property type="match status" value="1"/>
</dbReference>
<evidence type="ECO:0000313" key="6">
    <source>
        <dbReference type="EMBL" id="BDZ53382.1"/>
    </source>
</evidence>
<reference evidence="7" key="1">
    <citation type="journal article" date="2019" name="Int. J. Syst. Evol. Microbiol.">
        <title>The Global Catalogue of Microorganisms (GCM) 10K type strain sequencing project: providing services to taxonomists for standard genome sequencing and annotation.</title>
        <authorList>
            <consortium name="The Broad Institute Genomics Platform"/>
            <consortium name="The Broad Institute Genome Sequencing Center for Infectious Disease"/>
            <person name="Wu L."/>
            <person name="Ma J."/>
        </authorList>
    </citation>
    <scope>NUCLEOTIDE SEQUENCE [LARGE SCALE GENOMIC DNA]</scope>
    <source>
        <strain evidence="7">NBRC 109019</strain>
    </source>
</reference>
<name>A0ABM8GY13_9MICO</name>
<feature type="region of interest" description="Disordered" evidence="4">
    <location>
        <begin position="249"/>
        <end position="269"/>
    </location>
</feature>
<dbReference type="Pfam" id="PF01479">
    <property type="entry name" value="S4"/>
    <property type="match status" value="1"/>
</dbReference>
<proteinExistence type="inferred from homology"/>
<dbReference type="CDD" id="cd00165">
    <property type="entry name" value="S4"/>
    <property type="match status" value="1"/>
</dbReference>
<protein>
    <submittedName>
        <fullName evidence="6">16S/23S rRNA (Cytidine-2'-O)-methyltransferase</fullName>
    </submittedName>
</protein>
<dbReference type="PROSITE" id="PS50889">
    <property type="entry name" value="S4"/>
    <property type="match status" value="1"/>
</dbReference>
<dbReference type="SUPFAM" id="SSF53335">
    <property type="entry name" value="S-adenosyl-L-methionine-dependent methyltransferases"/>
    <property type="match status" value="1"/>
</dbReference>
<evidence type="ECO:0000256" key="2">
    <source>
        <dbReference type="ARBA" id="ARBA00029460"/>
    </source>
</evidence>
<dbReference type="Gene3D" id="3.40.50.150">
    <property type="entry name" value="Vaccinia Virus protein VP39"/>
    <property type="match status" value="1"/>
</dbReference>
<dbReference type="InterPro" id="IPR029063">
    <property type="entry name" value="SAM-dependent_MTases_sf"/>
</dbReference>
<organism evidence="6 7">
    <name type="scientific">Agromyces marinus</name>
    <dbReference type="NCBI Taxonomy" id="1389020"/>
    <lineage>
        <taxon>Bacteria</taxon>
        <taxon>Bacillati</taxon>
        <taxon>Actinomycetota</taxon>
        <taxon>Actinomycetes</taxon>
        <taxon>Micrococcales</taxon>
        <taxon>Microbacteriaceae</taxon>
        <taxon>Agromyces</taxon>
    </lineage>
</organism>
<keyword evidence="1 3" id="KW-0694">RNA-binding</keyword>
<accession>A0ABM8GY13</accession>
<evidence type="ECO:0000313" key="7">
    <source>
        <dbReference type="Proteomes" id="UP001321477"/>
    </source>
</evidence>
<evidence type="ECO:0000256" key="4">
    <source>
        <dbReference type="SAM" id="MobiDB-lite"/>
    </source>
</evidence>
<dbReference type="PANTHER" id="PTHR32319:SF0">
    <property type="entry name" value="BACTERIAL HEMOLYSIN-LIKE PROTEIN"/>
    <property type="match status" value="1"/>
</dbReference>
<dbReference type="InterPro" id="IPR036986">
    <property type="entry name" value="S4_RNA-bd_sf"/>
</dbReference>
<dbReference type="InterPro" id="IPR047048">
    <property type="entry name" value="TlyA"/>
</dbReference>
<dbReference type="SMART" id="SM00363">
    <property type="entry name" value="S4"/>
    <property type="match status" value="1"/>
</dbReference>
<gene>
    <name evidence="6" type="ORF">GCM10025870_04550</name>
</gene>
<dbReference type="NCBIfam" id="TIGR00478">
    <property type="entry name" value="tly"/>
    <property type="match status" value="1"/>
</dbReference>
<keyword evidence="7" id="KW-1185">Reference proteome</keyword>
<dbReference type="InterPro" id="IPR002942">
    <property type="entry name" value="S4_RNA-bd"/>
</dbReference>
<comment type="similarity">
    <text evidence="2">Belongs to the TlyA family.</text>
</comment>
<sequence length="269" mass="27962">MAQQRLDAALAARGLARSRTHAAALIADGAVRVDGRPVVKPSHKVDDADVIEVAAADHYVSRAAHKLIAALDAFEVDPVDRVVLDAGASTGGFTQVLLERGARRVLAIDVGHGQLAPELHGLPGLVLVEGCNVRHLDAPSLAELTGVDERPGLVTADLSFISLTTVLPALRAAADPAAEFVLLVKPQFEVGRSGTREGVVRDPAARGDAVMQVLWSAHDLGLRTAGVLSSPIAGTHGNREVLVLLSPSRGGDPSEWSGRVREATGGITA</sequence>
<dbReference type="PANTHER" id="PTHR32319">
    <property type="entry name" value="BACTERIAL HEMOLYSIN-LIKE PROTEIN"/>
    <property type="match status" value="1"/>
</dbReference>
<evidence type="ECO:0000259" key="5">
    <source>
        <dbReference type="SMART" id="SM00363"/>
    </source>
</evidence>
<dbReference type="InterPro" id="IPR002877">
    <property type="entry name" value="RNA_MeTrfase_FtsJ_dom"/>
</dbReference>